<dbReference type="EC" id="5.6.2.2" evidence="4"/>
<dbReference type="GO" id="GO:0000706">
    <property type="term" value="P:meiotic DNA double-strand break processing"/>
    <property type="evidence" value="ECO:0007669"/>
    <property type="project" value="TreeGrafter"/>
</dbReference>
<gene>
    <name evidence="13" type="ORF">LAME_0F07668G</name>
</gene>
<dbReference type="PROSITE" id="PS52041">
    <property type="entry name" value="TOPO_IIB"/>
    <property type="match status" value="1"/>
</dbReference>
<proteinExistence type="inferred from homology"/>
<dbReference type="EMBL" id="LT598477">
    <property type="protein sequence ID" value="SCU94498.1"/>
    <property type="molecule type" value="Genomic_DNA"/>
</dbReference>
<protein>
    <recommendedName>
        <fullName evidence="4">DNA topoisomerase (ATP-hydrolyzing)</fullName>
        <ecNumber evidence="4">5.6.2.2</ecNumber>
    </recommendedName>
</protein>
<comment type="catalytic activity">
    <reaction evidence="1 10">
        <text>ATP-dependent breakage, passage and rejoining of double-stranded DNA.</text>
        <dbReference type="EC" id="5.6.2.2"/>
    </reaction>
</comment>
<dbReference type="GO" id="GO:0046872">
    <property type="term" value="F:metal ion binding"/>
    <property type="evidence" value="ECO:0007669"/>
    <property type="project" value="UniProtKB-KW"/>
</dbReference>
<dbReference type="Pfam" id="PF21180">
    <property type="entry name" value="TOP6A-Spo11_Toprim"/>
    <property type="match status" value="1"/>
</dbReference>
<dbReference type="GO" id="GO:0000228">
    <property type="term" value="C:nuclear chromosome"/>
    <property type="evidence" value="ECO:0007669"/>
    <property type="project" value="TreeGrafter"/>
</dbReference>
<evidence type="ECO:0000259" key="11">
    <source>
        <dbReference type="Pfam" id="PF04406"/>
    </source>
</evidence>
<dbReference type="GO" id="GO:0003918">
    <property type="term" value="F:DNA topoisomerase type II (double strand cut, ATP-hydrolyzing) activity"/>
    <property type="evidence" value="ECO:0007669"/>
    <property type="project" value="UniProtKB-UniRule"/>
</dbReference>
<feature type="domain" description="Topoisomerase 6 subunit A/Spo11 TOPRIM" evidence="12">
    <location>
        <begin position="210"/>
        <end position="370"/>
    </location>
</feature>
<dbReference type="AlphaFoldDB" id="A0A1G4JU73"/>
<dbReference type="GO" id="GO:0007131">
    <property type="term" value="P:reciprocal meiotic recombination"/>
    <property type="evidence" value="ECO:0007669"/>
    <property type="project" value="TreeGrafter"/>
</dbReference>
<dbReference type="InterPro" id="IPR036388">
    <property type="entry name" value="WH-like_DNA-bd_sf"/>
</dbReference>
<dbReference type="SUPFAM" id="SSF56726">
    <property type="entry name" value="DNA topoisomerase IV, alpha subunit"/>
    <property type="match status" value="1"/>
</dbReference>
<dbReference type="InterPro" id="IPR013049">
    <property type="entry name" value="Spo11/TopoVI_A_N"/>
</dbReference>
<evidence type="ECO:0000256" key="6">
    <source>
        <dbReference type="ARBA" id="ARBA00022842"/>
    </source>
</evidence>
<dbReference type="GO" id="GO:0003677">
    <property type="term" value="F:DNA binding"/>
    <property type="evidence" value="ECO:0007669"/>
    <property type="project" value="UniProtKB-UniRule"/>
</dbReference>
<keyword evidence="5" id="KW-0479">Metal-binding</keyword>
<keyword evidence="14" id="KW-1185">Reference proteome</keyword>
<dbReference type="Gene3D" id="1.10.10.10">
    <property type="entry name" value="Winged helix-like DNA-binding domain superfamily/Winged helix DNA-binding domain"/>
    <property type="match status" value="1"/>
</dbReference>
<dbReference type="InterPro" id="IPR034136">
    <property type="entry name" value="TOPRIM_Topo6A/Spo11"/>
</dbReference>
<dbReference type="GO" id="GO:0005524">
    <property type="term" value="F:ATP binding"/>
    <property type="evidence" value="ECO:0007669"/>
    <property type="project" value="InterPro"/>
</dbReference>
<evidence type="ECO:0000256" key="3">
    <source>
        <dbReference type="ARBA" id="ARBA00006559"/>
    </source>
</evidence>
<organism evidence="13 14">
    <name type="scientific">Lachancea meyersii CBS 8951</name>
    <dbReference type="NCBI Taxonomy" id="1266667"/>
    <lineage>
        <taxon>Eukaryota</taxon>
        <taxon>Fungi</taxon>
        <taxon>Dikarya</taxon>
        <taxon>Ascomycota</taxon>
        <taxon>Saccharomycotina</taxon>
        <taxon>Saccharomycetes</taxon>
        <taxon>Saccharomycetales</taxon>
        <taxon>Saccharomycetaceae</taxon>
        <taxon>Lachancea</taxon>
    </lineage>
</organism>
<evidence type="ECO:0000256" key="1">
    <source>
        <dbReference type="ARBA" id="ARBA00000185"/>
    </source>
</evidence>
<evidence type="ECO:0000313" key="13">
    <source>
        <dbReference type="EMBL" id="SCU94498.1"/>
    </source>
</evidence>
<keyword evidence="9 10" id="KW-0413">Isomerase</keyword>
<comment type="cofactor">
    <cofactor evidence="2">
        <name>Mg(2+)</name>
        <dbReference type="ChEBI" id="CHEBI:18420"/>
    </cofactor>
</comment>
<dbReference type="PRINTS" id="PR01550">
    <property type="entry name" value="TOP6AFAMILY"/>
</dbReference>
<dbReference type="CDD" id="cd00223">
    <property type="entry name" value="TOPRIM_TopoIIB_SPO"/>
    <property type="match status" value="1"/>
</dbReference>
<name>A0A1G4JU73_9SACH</name>
<evidence type="ECO:0000256" key="8">
    <source>
        <dbReference type="ARBA" id="ARBA00023125"/>
    </source>
</evidence>
<dbReference type="PANTHER" id="PTHR10848:SF0">
    <property type="entry name" value="MEIOTIC RECOMBINATION PROTEIN SPO11"/>
    <property type="match status" value="1"/>
</dbReference>
<evidence type="ECO:0000256" key="7">
    <source>
        <dbReference type="ARBA" id="ARBA00023029"/>
    </source>
</evidence>
<dbReference type="InterPro" id="IPR036078">
    <property type="entry name" value="Spo11/TopoVI_A_sf"/>
</dbReference>
<dbReference type="Proteomes" id="UP000191144">
    <property type="component" value="Chromosome F"/>
</dbReference>
<sequence length="382" mass="43706">MKTEHSLTESLREYMNHNPTRKDLTDALTPRTRDIKLTKLQPSQSLESEIETLLSLARNGIEQHNEPVVLIIEWEKRTHKLKMNYPYHGFETLKDPPAMKIAVLLSLLSRISAIAKSRDICTIRDVFYLNVELYKSQQIVSESLRDIAESFQLSDLNALGIVAAQKGLCCTPVELSFDIDKLILKNQKSLVPLMTPTTELSGNWSLVKRVVVLEKDAIFSKLAENPLINQQCILVTGKGFPDWLTRHFLYKMMLSCPPTVLFEIYTDSDPYGIEIALKYIYNDVNTVYQCPRLVYRGVMIQDLLQSGDTVHRGLQLLDLSARDLSYAMNLLKRLVNTTLKASKKRLLMREVQRQMFYQKKAEMNTVHGADFAKYLVTKSGTT</sequence>
<feature type="active site" description="O-(5'-phospho-DNA)-tyrosine intermediate" evidence="10">
    <location>
        <position position="128"/>
    </location>
</feature>
<comment type="similarity">
    <text evidence="3 10">Belongs to the TOP6A family.</text>
</comment>
<reference evidence="14" key="1">
    <citation type="submission" date="2016-03" db="EMBL/GenBank/DDBJ databases">
        <authorList>
            <person name="Devillers Hugo."/>
        </authorList>
    </citation>
    <scope>NUCLEOTIDE SEQUENCE [LARGE SCALE GENOMIC DNA]</scope>
</reference>
<keyword evidence="6" id="KW-0460">Magnesium</keyword>
<evidence type="ECO:0000256" key="4">
    <source>
        <dbReference type="ARBA" id="ARBA00012895"/>
    </source>
</evidence>
<feature type="domain" description="Spo11/DNA topoisomerase VI subunit A N-terminal" evidence="11">
    <location>
        <begin position="100"/>
        <end position="156"/>
    </location>
</feature>
<dbReference type="Gene3D" id="3.40.1360.10">
    <property type="match status" value="1"/>
</dbReference>
<evidence type="ECO:0000256" key="2">
    <source>
        <dbReference type="ARBA" id="ARBA00001946"/>
    </source>
</evidence>
<evidence type="ECO:0000256" key="10">
    <source>
        <dbReference type="PROSITE-ProRule" id="PRU01385"/>
    </source>
</evidence>
<dbReference type="OrthoDB" id="5377392at2759"/>
<evidence type="ECO:0000313" key="14">
    <source>
        <dbReference type="Proteomes" id="UP000191144"/>
    </source>
</evidence>
<evidence type="ECO:0000259" key="12">
    <source>
        <dbReference type="Pfam" id="PF21180"/>
    </source>
</evidence>
<dbReference type="Pfam" id="PF04406">
    <property type="entry name" value="TP6A_N"/>
    <property type="match status" value="1"/>
</dbReference>
<accession>A0A1G4JU73</accession>
<keyword evidence="8 10" id="KW-0238">DNA-binding</keyword>
<dbReference type="InterPro" id="IPR002815">
    <property type="entry name" value="Spo11/TopoVI_A"/>
</dbReference>
<evidence type="ECO:0000256" key="9">
    <source>
        <dbReference type="ARBA" id="ARBA00023235"/>
    </source>
</evidence>
<evidence type="ECO:0000256" key="5">
    <source>
        <dbReference type="ARBA" id="ARBA00022723"/>
    </source>
</evidence>
<keyword evidence="7 10" id="KW-0799">Topoisomerase</keyword>
<dbReference type="PANTHER" id="PTHR10848">
    <property type="entry name" value="MEIOTIC RECOMBINATION PROTEIN SPO11"/>
    <property type="match status" value="1"/>
</dbReference>
<dbReference type="GO" id="GO:0042138">
    <property type="term" value="P:meiotic DNA double-strand break formation"/>
    <property type="evidence" value="ECO:0007669"/>
    <property type="project" value="TreeGrafter"/>
</dbReference>